<dbReference type="PATRIC" id="fig|1317124.6.peg.2890"/>
<dbReference type="STRING" id="1317124.DW2_14365"/>
<feature type="compositionally biased region" description="Basic and acidic residues" evidence="1">
    <location>
        <begin position="82"/>
        <end position="91"/>
    </location>
</feature>
<feature type="compositionally biased region" description="Pro residues" evidence="1">
    <location>
        <begin position="92"/>
        <end position="107"/>
    </location>
</feature>
<evidence type="ECO:0000313" key="2">
    <source>
        <dbReference type="EMBL" id="KFE34192.1"/>
    </source>
</evidence>
<evidence type="ECO:0008006" key="4">
    <source>
        <dbReference type="Google" id="ProtNLM"/>
    </source>
</evidence>
<dbReference type="Pfam" id="PF13148">
    <property type="entry name" value="DUF3987"/>
    <property type="match status" value="1"/>
</dbReference>
<feature type="region of interest" description="Disordered" evidence="1">
    <location>
        <begin position="82"/>
        <end position="107"/>
    </location>
</feature>
<evidence type="ECO:0000313" key="3">
    <source>
        <dbReference type="Proteomes" id="UP000028607"/>
    </source>
</evidence>
<organism evidence="2 3">
    <name type="scientific">Thioclava atlantica</name>
    <dbReference type="NCBI Taxonomy" id="1317124"/>
    <lineage>
        <taxon>Bacteria</taxon>
        <taxon>Pseudomonadati</taxon>
        <taxon>Pseudomonadota</taxon>
        <taxon>Alphaproteobacteria</taxon>
        <taxon>Rhodobacterales</taxon>
        <taxon>Paracoccaceae</taxon>
        <taxon>Thioclava</taxon>
    </lineage>
</organism>
<sequence>MIGSALGNTRWVAPWEGWAEPPILWTMAIGAPSSNKSPGLDAVLGPLKTVERESWRAIEGDITAWREASELARLAESGWKEQAKAALKEGSEPPPRPESADPGPEPFAPRLAIADSTVERLAVILERQPRGTLMARDELAGWLQGMTRYAGGGSDRPFWLEAYGGRAYTVERMGRAPVHIDRLSIGVTGGIQPDRLKSLLLRSDDDGLLARFLPFWPEPVALRRPRGFPGQALLPEALARLHGLNLTVDDRDIARPWIIPFSDSARDLLDSFRLATREWETGAEGLLLSFIGKAPGFAVRLSLVLTYLDWTAAPGEAPSEVSANAFGRAAHLVESYLLPMARRAYADAALSPAERGARRLLAAIRAQGWSRFTSREALRLDLTGLSTIGKLNPALALLEDGEILRPLDATPGPQGGRPSRAFAVNPAIHEAQP</sequence>
<feature type="region of interest" description="Disordered" evidence="1">
    <location>
        <begin position="406"/>
        <end position="433"/>
    </location>
</feature>
<protein>
    <recommendedName>
        <fullName evidence="4">DUF3987 domain-containing protein</fullName>
    </recommendedName>
</protein>
<keyword evidence="3" id="KW-1185">Reference proteome</keyword>
<accession>A0A085TTZ5</accession>
<dbReference type="Proteomes" id="UP000028607">
    <property type="component" value="Unassembled WGS sequence"/>
</dbReference>
<gene>
    <name evidence="2" type="ORF">DW2_14365</name>
</gene>
<reference evidence="3" key="1">
    <citation type="submission" date="2013-04" db="EMBL/GenBank/DDBJ databases">
        <title>Thioclava sp. 13D2W-2 Genome Sequencing.</title>
        <authorList>
            <person name="Lai Q."/>
            <person name="Li G."/>
            <person name="Shao Z."/>
        </authorList>
    </citation>
    <scope>NUCLEOTIDE SEQUENCE [LARGE SCALE GENOMIC DNA]</scope>
    <source>
        <strain evidence="3">13D2W-2</strain>
    </source>
</reference>
<dbReference type="InterPro" id="IPR025048">
    <property type="entry name" value="DUF3987"/>
</dbReference>
<dbReference type="eggNOG" id="COG4983">
    <property type="taxonomic scope" value="Bacteria"/>
</dbReference>
<name>A0A085TTZ5_9RHOB</name>
<dbReference type="AlphaFoldDB" id="A0A085TTZ5"/>
<reference evidence="2 3" key="2">
    <citation type="journal article" date="2015" name="Antonie Van Leeuwenhoek">
        <title>Thioclava indica sp. nov., isolated from surface seawater of the Indian Ocean.</title>
        <authorList>
            <person name="Liu Y."/>
            <person name="Lai Q."/>
            <person name="Du J."/>
            <person name="Xu H."/>
            <person name="Jiang L."/>
            <person name="Shao Z."/>
        </authorList>
    </citation>
    <scope>NUCLEOTIDE SEQUENCE [LARGE SCALE GENOMIC DNA]</scope>
    <source>
        <strain evidence="2 3">13D2W-2</strain>
    </source>
</reference>
<proteinExistence type="predicted"/>
<dbReference type="EMBL" id="AQRC01000012">
    <property type="protein sequence ID" value="KFE34192.1"/>
    <property type="molecule type" value="Genomic_DNA"/>
</dbReference>
<comment type="caution">
    <text evidence="2">The sequence shown here is derived from an EMBL/GenBank/DDBJ whole genome shotgun (WGS) entry which is preliminary data.</text>
</comment>
<evidence type="ECO:0000256" key="1">
    <source>
        <dbReference type="SAM" id="MobiDB-lite"/>
    </source>
</evidence>